<reference evidence="1" key="1">
    <citation type="submission" date="2018-02" db="EMBL/GenBank/DDBJ databases">
        <title>Rhizophora mucronata_Transcriptome.</title>
        <authorList>
            <person name="Meera S.P."/>
            <person name="Sreeshan A."/>
            <person name="Augustine A."/>
        </authorList>
    </citation>
    <scope>NUCLEOTIDE SEQUENCE</scope>
    <source>
        <tissue evidence="1">Leaf</tissue>
    </source>
</reference>
<name>A0A2P2Q4V9_RHIMU</name>
<accession>A0A2P2Q4V9</accession>
<evidence type="ECO:0000313" key="1">
    <source>
        <dbReference type="EMBL" id="MBX61929.1"/>
    </source>
</evidence>
<protein>
    <submittedName>
        <fullName evidence="1">Uncharacterized protein</fullName>
    </submittedName>
</protein>
<proteinExistence type="predicted"/>
<dbReference type="AlphaFoldDB" id="A0A2P2Q4V9"/>
<organism evidence="1">
    <name type="scientific">Rhizophora mucronata</name>
    <name type="common">Asiatic mangrove</name>
    <dbReference type="NCBI Taxonomy" id="61149"/>
    <lineage>
        <taxon>Eukaryota</taxon>
        <taxon>Viridiplantae</taxon>
        <taxon>Streptophyta</taxon>
        <taxon>Embryophyta</taxon>
        <taxon>Tracheophyta</taxon>
        <taxon>Spermatophyta</taxon>
        <taxon>Magnoliopsida</taxon>
        <taxon>eudicotyledons</taxon>
        <taxon>Gunneridae</taxon>
        <taxon>Pentapetalae</taxon>
        <taxon>rosids</taxon>
        <taxon>fabids</taxon>
        <taxon>Malpighiales</taxon>
        <taxon>Rhizophoraceae</taxon>
        <taxon>Rhizophora</taxon>
    </lineage>
</organism>
<dbReference type="EMBL" id="GGEC01081445">
    <property type="protein sequence ID" value="MBX61929.1"/>
    <property type="molecule type" value="Transcribed_RNA"/>
</dbReference>
<sequence>MLAKASDYNIYDKPFVFERFGGSMMFKIRILLPHKVDLELLSCVCIVCLGDLCVLLPNFGF</sequence>